<keyword evidence="1" id="KW-0040">ANK repeat</keyword>
<dbReference type="Proteomes" id="UP000504635">
    <property type="component" value="Unplaced"/>
</dbReference>
<dbReference type="SMART" id="SM00248">
    <property type="entry name" value="ANK"/>
    <property type="match status" value="3"/>
</dbReference>
<feature type="repeat" description="ANK" evidence="1">
    <location>
        <begin position="192"/>
        <end position="224"/>
    </location>
</feature>
<reference evidence="3" key="1">
    <citation type="submission" date="2025-08" db="UniProtKB">
        <authorList>
            <consortium name="RefSeq"/>
        </authorList>
    </citation>
    <scope>IDENTIFICATION</scope>
    <source>
        <tissue evidence="3">Gonads</tissue>
    </source>
</reference>
<dbReference type="SUPFAM" id="SSF48403">
    <property type="entry name" value="Ankyrin repeat"/>
    <property type="match status" value="1"/>
</dbReference>
<dbReference type="InterPro" id="IPR002110">
    <property type="entry name" value="Ankyrin_rpt"/>
</dbReference>
<evidence type="ECO:0000313" key="3">
    <source>
        <dbReference type="RefSeq" id="XP_030751413.1"/>
    </source>
</evidence>
<dbReference type="PANTHER" id="PTHR22677:SF4">
    <property type="entry name" value="USHER SYNDROME TYPE-1G PROTEIN-LIKE PROTEIN"/>
    <property type="match status" value="1"/>
</dbReference>
<keyword evidence="2" id="KW-1185">Reference proteome</keyword>
<feature type="non-terminal residue" evidence="3">
    <location>
        <position position="292"/>
    </location>
</feature>
<dbReference type="PROSITE" id="PS50088">
    <property type="entry name" value="ANK_REPEAT"/>
    <property type="match status" value="2"/>
</dbReference>
<protein>
    <submittedName>
        <fullName evidence="3">Ankyrin repeat domain-containing protein 31-like</fullName>
    </submittedName>
</protein>
<accession>A0A6J2XIW7</accession>
<dbReference type="RefSeq" id="XP_030751413.1">
    <property type="nucleotide sequence ID" value="XM_030895553.1"/>
</dbReference>
<name>A0A6J2XIW7_SITOR</name>
<dbReference type="InterPro" id="IPR036770">
    <property type="entry name" value="Ankyrin_rpt-contain_sf"/>
</dbReference>
<dbReference type="PANTHER" id="PTHR22677">
    <property type="entry name" value="ANKYRIN REPEAT DOMAIN-CONTAINING PROTEIN 60"/>
    <property type="match status" value="1"/>
</dbReference>
<dbReference type="Pfam" id="PF12796">
    <property type="entry name" value="Ank_2"/>
    <property type="match status" value="1"/>
</dbReference>
<feature type="repeat" description="ANK" evidence="1">
    <location>
        <begin position="225"/>
        <end position="257"/>
    </location>
</feature>
<dbReference type="InParanoid" id="A0A6J2XIW7"/>
<dbReference type="KEGG" id="soy:115878946"/>
<sequence length="292" mass="33487">MSSKTVSKELEKRVLEFLCNQTQKFLFIDCSNSGLNGNEIFGVIQGLKLLKVENSAKNSAKRRKIELPQGNYLGRENQAYYKWNHENLEEIMSKSPNLLLLELPEEEDIDRDRVKNILDLVDRYLLKKMILVSKKKDFFEDLFYWYHKAGMLKLKKPQPAFFPIHNIVVGSLTDIITDLVRKGADINQQNGNKDTPLHLAVENGRIDLVRHLLSLGADVNLRNKENKTVLHVALKKNFLDIAHIILKKNVDVNLKDNEGYAALHLAAGLGNIDIMIQLYHIPNIVRCLISHK</sequence>
<dbReference type="InterPro" id="IPR039323">
    <property type="entry name" value="ANKRD_45/46/60"/>
</dbReference>
<dbReference type="Gene3D" id="1.25.40.20">
    <property type="entry name" value="Ankyrin repeat-containing domain"/>
    <property type="match status" value="1"/>
</dbReference>
<dbReference type="GeneID" id="115878946"/>
<organism evidence="2 3">
    <name type="scientific">Sitophilus oryzae</name>
    <name type="common">Rice weevil</name>
    <name type="synonym">Curculio oryzae</name>
    <dbReference type="NCBI Taxonomy" id="7048"/>
    <lineage>
        <taxon>Eukaryota</taxon>
        <taxon>Metazoa</taxon>
        <taxon>Ecdysozoa</taxon>
        <taxon>Arthropoda</taxon>
        <taxon>Hexapoda</taxon>
        <taxon>Insecta</taxon>
        <taxon>Pterygota</taxon>
        <taxon>Neoptera</taxon>
        <taxon>Endopterygota</taxon>
        <taxon>Coleoptera</taxon>
        <taxon>Polyphaga</taxon>
        <taxon>Cucujiformia</taxon>
        <taxon>Curculionidae</taxon>
        <taxon>Dryophthorinae</taxon>
        <taxon>Sitophilus</taxon>
    </lineage>
</organism>
<evidence type="ECO:0000313" key="2">
    <source>
        <dbReference type="Proteomes" id="UP000504635"/>
    </source>
</evidence>
<dbReference type="AlphaFoldDB" id="A0A6J2XIW7"/>
<dbReference type="OrthoDB" id="194358at2759"/>
<dbReference type="PROSITE" id="PS50297">
    <property type="entry name" value="ANK_REP_REGION"/>
    <property type="match status" value="2"/>
</dbReference>
<evidence type="ECO:0000256" key="1">
    <source>
        <dbReference type="PROSITE-ProRule" id="PRU00023"/>
    </source>
</evidence>
<proteinExistence type="predicted"/>
<gene>
    <name evidence="3" type="primary">LOC115878946</name>
</gene>